<comment type="cofactor">
    <cofactor evidence="1">
        <name>Zn(2+)</name>
        <dbReference type="ChEBI" id="CHEBI:29105"/>
    </cofactor>
</comment>
<name>A0A9X2PL82_9HYPH</name>
<organism evidence="8 9">
    <name type="scientific">Ancylobacter mangrovi</name>
    <dbReference type="NCBI Taxonomy" id="2972472"/>
    <lineage>
        <taxon>Bacteria</taxon>
        <taxon>Pseudomonadati</taxon>
        <taxon>Pseudomonadota</taxon>
        <taxon>Alphaproteobacteria</taxon>
        <taxon>Hyphomicrobiales</taxon>
        <taxon>Xanthobacteraceae</taxon>
        <taxon>Ancylobacter</taxon>
    </lineage>
</organism>
<evidence type="ECO:0000313" key="9">
    <source>
        <dbReference type="Proteomes" id="UP001151088"/>
    </source>
</evidence>
<comment type="caution">
    <text evidence="8">The sequence shown here is derived from an EMBL/GenBank/DDBJ whole genome shotgun (WGS) entry which is preliminary data.</text>
</comment>
<dbReference type="RefSeq" id="WP_258734302.1">
    <property type="nucleotide sequence ID" value="NZ_JANTHZ010000010.1"/>
</dbReference>
<comment type="similarity">
    <text evidence="2">Belongs to the zinc-containing alcohol dehydrogenase family.</text>
</comment>
<dbReference type="GO" id="GO:0004022">
    <property type="term" value="F:alcohol dehydrogenase (NAD+) activity"/>
    <property type="evidence" value="ECO:0007669"/>
    <property type="project" value="UniProtKB-EC"/>
</dbReference>
<dbReference type="Pfam" id="PF08240">
    <property type="entry name" value="ADH_N"/>
    <property type="match status" value="1"/>
</dbReference>
<dbReference type="InterPro" id="IPR036291">
    <property type="entry name" value="NAD(P)-bd_dom_sf"/>
</dbReference>
<dbReference type="Proteomes" id="UP001151088">
    <property type="component" value="Unassembled WGS sequence"/>
</dbReference>
<gene>
    <name evidence="8" type="ORF">NVS89_18840</name>
</gene>
<evidence type="ECO:0000256" key="4">
    <source>
        <dbReference type="ARBA" id="ARBA00022723"/>
    </source>
</evidence>
<dbReference type="SUPFAM" id="SSF51735">
    <property type="entry name" value="NAD(P)-binding Rossmann-fold domains"/>
    <property type="match status" value="1"/>
</dbReference>
<dbReference type="PANTHER" id="PTHR42940">
    <property type="entry name" value="ALCOHOL DEHYDROGENASE 1-RELATED"/>
    <property type="match status" value="1"/>
</dbReference>
<reference evidence="8" key="1">
    <citation type="submission" date="2022-08" db="EMBL/GenBank/DDBJ databases">
        <authorList>
            <person name="Li F."/>
        </authorList>
    </citation>
    <scope>NUCLEOTIDE SEQUENCE</scope>
    <source>
        <strain evidence="8">MQZ15Z-1</strain>
    </source>
</reference>
<dbReference type="GO" id="GO:0005737">
    <property type="term" value="C:cytoplasm"/>
    <property type="evidence" value="ECO:0007669"/>
    <property type="project" value="TreeGrafter"/>
</dbReference>
<dbReference type="SMART" id="SM00829">
    <property type="entry name" value="PKS_ER"/>
    <property type="match status" value="1"/>
</dbReference>
<proteinExistence type="inferred from homology"/>
<dbReference type="AlphaFoldDB" id="A0A9X2PL82"/>
<evidence type="ECO:0000256" key="2">
    <source>
        <dbReference type="ARBA" id="ARBA00008072"/>
    </source>
</evidence>
<accession>A0A9X2PL82</accession>
<dbReference type="InterPro" id="IPR013154">
    <property type="entry name" value="ADH-like_N"/>
</dbReference>
<evidence type="ECO:0000256" key="5">
    <source>
        <dbReference type="ARBA" id="ARBA00022833"/>
    </source>
</evidence>
<keyword evidence="9" id="KW-1185">Reference proteome</keyword>
<keyword evidence="5" id="KW-0862">Zinc</keyword>
<dbReference type="Gene3D" id="3.90.180.10">
    <property type="entry name" value="Medium-chain alcohol dehydrogenases, catalytic domain"/>
    <property type="match status" value="1"/>
</dbReference>
<evidence type="ECO:0000313" key="8">
    <source>
        <dbReference type="EMBL" id="MCS0497147.1"/>
    </source>
</evidence>
<protein>
    <recommendedName>
        <fullName evidence="3">alcohol dehydrogenase</fullName>
        <ecNumber evidence="3">1.1.1.1</ecNumber>
    </recommendedName>
</protein>
<dbReference type="Gene3D" id="3.40.50.720">
    <property type="entry name" value="NAD(P)-binding Rossmann-like Domain"/>
    <property type="match status" value="1"/>
</dbReference>
<dbReference type="PROSITE" id="PS00059">
    <property type="entry name" value="ADH_ZINC"/>
    <property type="match status" value="1"/>
</dbReference>
<evidence type="ECO:0000259" key="7">
    <source>
        <dbReference type="SMART" id="SM00829"/>
    </source>
</evidence>
<dbReference type="InterPro" id="IPR002328">
    <property type="entry name" value="ADH_Zn_CS"/>
</dbReference>
<dbReference type="InterPro" id="IPR011032">
    <property type="entry name" value="GroES-like_sf"/>
</dbReference>
<dbReference type="GO" id="GO:0008270">
    <property type="term" value="F:zinc ion binding"/>
    <property type="evidence" value="ECO:0007669"/>
    <property type="project" value="InterPro"/>
</dbReference>
<dbReference type="SUPFAM" id="SSF50129">
    <property type="entry name" value="GroES-like"/>
    <property type="match status" value="1"/>
</dbReference>
<keyword evidence="6" id="KW-0560">Oxidoreductase</keyword>
<evidence type="ECO:0000256" key="3">
    <source>
        <dbReference type="ARBA" id="ARBA00013190"/>
    </source>
</evidence>
<sequence>MKAMVLSAYRTPLRMEERPTPVPGPGEIRVRVEACAVCRTDLHVVDGELPPGKMPVVPGHEIVGIVEAHGEGVTAPAVGQRVGIPWLGHTCGTCPYCTSHRENLCDDPLFTGYTRDGGFATHVVADASYAFALDGFDDPVSTAPLMCAGLIGWRSLKMAGEARRVGLYGFGAASHLIAQVCRWQGREFYAFTSPGDQAAQQHALSLGASWAGGSDEPPPVLLDAAIIFAPVGALVPAALRAVRKGGRVVCGGIHMSDIPQFPYSILWEERQVLSVANLTRDDAREFLALAPEAVAKVTTTTYPLERANDALADLRAGRFQGAAVLVP</sequence>
<dbReference type="CDD" id="cd08298">
    <property type="entry name" value="CAD2"/>
    <property type="match status" value="1"/>
</dbReference>
<evidence type="ECO:0000256" key="6">
    <source>
        <dbReference type="ARBA" id="ARBA00023002"/>
    </source>
</evidence>
<dbReference type="InterPro" id="IPR014187">
    <property type="entry name" value="ADH_Zn_typ-2"/>
</dbReference>
<dbReference type="NCBIfam" id="TIGR02822">
    <property type="entry name" value="adh_fam_2"/>
    <property type="match status" value="1"/>
</dbReference>
<evidence type="ECO:0000256" key="1">
    <source>
        <dbReference type="ARBA" id="ARBA00001947"/>
    </source>
</evidence>
<dbReference type="EC" id="1.1.1.1" evidence="3"/>
<dbReference type="InterPro" id="IPR020843">
    <property type="entry name" value="ER"/>
</dbReference>
<keyword evidence="4" id="KW-0479">Metal-binding</keyword>
<dbReference type="PANTHER" id="PTHR42940:SF8">
    <property type="entry name" value="VACUOLAR PROTEIN SORTING-ASSOCIATED PROTEIN 11"/>
    <property type="match status" value="1"/>
</dbReference>
<feature type="domain" description="Enoyl reductase (ER)" evidence="7">
    <location>
        <begin position="10"/>
        <end position="325"/>
    </location>
</feature>
<dbReference type="EMBL" id="JANTHZ010000010">
    <property type="protein sequence ID" value="MCS0497147.1"/>
    <property type="molecule type" value="Genomic_DNA"/>
</dbReference>